<reference evidence="4 5" key="1">
    <citation type="submission" date="2019-05" db="EMBL/GenBank/DDBJ databases">
        <title>Draft Genome of Bradyrhizobium elkanii strain SEMIA 938, Used in Commercial Inoculants for Lupinus spp. in Brazil.</title>
        <authorList>
            <person name="Hungria M."/>
            <person name="Delamuta J.R.M."/>
            <person name="Ribeiro R.A."/>
            <person name="Nogueira M.A."/>
        </authorList>
    </citation>
    <scope>NUCLEOTIDE SEQUENCE [LARGE SCALE GENOMIC DNA]</scope>
    <source>
        <strain evidence="4 5">Semia 938</strain>
    </source>
</reference>
<dbReference type="EMBL" id="SZZP01000010">
    <property type="protein sequence ID" value="TKV80091.1"/>
    <property type="molecule type" value="Genomic_DNA"/>
</dbReference>
<organism evidence="4 5">
    <name type="scientific">Bradyrhizobium elkanii</name>
    <dbReference type="NCBI Taxonomy" id="29448"/>
    <lineage>
        <taxon>Bacteria</taxon>
        <taxon>Pseudomonadati</taxon>
        <taxon>Pseudomonadota</taxon>
        <taxon>Alphaproteobacteria</taxon>
        <taxon>Hyphomicrobiales</taxon>
        <taxon>Nitrobacteraceae</taxon>
        <taxon>Bradyrhizobium</taxon>
    </lineage>
</organism>
<dbReference type="InterPro" id="IPR006119">
    <property type="entry name" value="Resolv_N"/>
</dbReference>
<name>A0A4U6RZM2_BRAEL</name>
<dbReference type="Proteomes" id="UP000305095">
    <property type="component" value="Unassembled WGS sequence"/>
</dbReference>
<dbReference type="GO" id="GO:0003677">
    <property type="term" value="F:DNA binding"/>
    <property type="evidence" value="ECO:0007669"/>
    <property type="project" value="InterPro"/>
</dbReference>
<dbReference type="InterPro" id="IPR036162">
    <property type="entry name" value="Resolvase-like_N_sf"/>
</dbReference>
<accession>A0A4U6RZM2</accession>
<gene>
    <name evidence="4" type="ORF">FDV58_17725</name>
</gene>
<dbReference type="Pfam" id="PF02796">
    <property type="entry name" value="HTH_7"/>
    <property type="match status" value="1"/>
</dbReference>
<dbReference type="InterPro" id="IPR009057">
    <property type="entry name" value="Homeodomain-like_sf"/>
</dbReference>
<proteinExistence type="inferred from homology"/>
<dbReference type="InterPro" id="IPR006120">
    <property type="entry name" value="Resolvase_HTH_dom"/>
</dbReference>
<feature type="domain" description="Resolvase/invertase-type recombinase catalytic" evidence="2">
    <location>
        <begin position="24"/>
        <end position="86"/>
    </location>
</feature>
<evidence type="ECO:0000313" key="5">
    <source>
        <dbReference type="Proteomes" id="UP000305095"/>
    </source>
</evidence>
<dbReference type="Gene3D" id="6.10.250.10">
    <property type="match status" value="1"/>
</dbReference>
<evidence type="ECO:0000259" key="2">
    <source>
        <dbReference type="Pfam" id="PF00239"/>
    </source>
</evidence>
<comment type="similarity">
    <text evidence="1">Belongs to the site-specific recombinase resolvase family.</text>
</comment>
<evidence type="ECO:0000259" key="3">
    <source>
        <dbReference type="Pfam" id="PF02796"/>
    </source>
</evidence>
<evidence type="ECO:0000313" key="4">
    <source>
        <dbReference type="EMBL" id="TKV80091.1"/>
    </source>
</evidence>
<dbReference type="AlphaFoldDB" id="A0A4U6RZM2"/>
<dbReference type="SUPFAM" id="SSF53041">
    <property type="entry name" value="Resolvase-like"/>
    <property type="match status" value="1"/>
</dbReference>
<dbReference type="SUPFAM" id="SSF46689">
    <property type="entry name" value="Homeodomain-like"/>
    <property type="match status" value="1"/>
</dbReference>
<feature type="domain" description="Resolvase HTH" evidence="3">
    <location>
        <begin position="89"/>
        <end position="126"/>
    </location>
</feature>
<sequence>MALKQLGCTGIFSDKVSGKSLVGLRIIERVIAAEATIQVLDRDYINLATPMGRGFMAMFSAMTEDERIRIHKRTSKGRREAIKRGVKMGRRPKLNAKQLAEIRQRLAEGESQVDLAETFAVHRTTIAGTRQ</sequence>
<dbReference type="CDD" id="cd00569">
    <property type="entry name" value="HTH_Hin_like"/>
    <property type="match status" value="1"/>
</dbReference>
<evidence type="ECO:0000256" key="1">
    <source>
        <dbReference type="ARBA" id="ARBA00009913"/>
    </source>
</evidence>
<comment type="caution">
    <text evidence="4">The sequence shown here is derived from an EMBL/GenBank/DDBJ whole genome shotgun (WGS) entry which is preliminary data.</text>
</comment>
<dbReference type="Gene3D" id="1.10.10.60">
    <property type="entry name" value="Homeodomain-like"/>
    <property type="match status" value="1"/>
</dbReference>
<dbReference type="Pfam" id="PF00239">
    <property type="entry name" value="Resolvase"/>
    <property type="match status" value="1"/>
</dbReference>
<dbReference type="GO" id="GO:0000150">
    <property type="term" value="F:DNA strand exchange activity"/>
    <property type="evidence" value="ECO:0007669"/>
    <property type="project" value="InterPro"/>
</dbReference>
<protein>
    <submittedName>
        <fullName evidence="4">Uncharacterized protein</fullName>
    </submittedName>
</protein>